<proteinExistence type="predicted"/>
<keyword evidence="2" id="KW-1185">Reference proteome</keyword>
<gene>
    <name evidence="1" type="ORF">NK662_00970</name>
</gene>
<dbReference type="RefSeq" id="WP_254756445.1">
    <property type="nucleotide sequence ID" value="NZ_JANCLT010000001.1"/>
</dbReference>
<dbReference type="Proteomes" id="UP001156102">
    <property type="component" value="Unassembled WGS sequence"/>
</dbReference>
<evidence type="ECO:0000313" key="2">
    <source>
        <dbReference type="Proteomes" id="UP001156102"/>
    </source>
</evidence>
<dbReference type="AlphaFoldDB" id="A0AA42BR69"/>
<protein>
    <submittedName>
        <fullName evidence="1">Uncharacterized protein</fullName>
    </submittedName>
</protein>
<sequence length="154" mass="17414">MTFLQTVQESEFKKGASREQLLFADTEEVEELADDVGYDEILQREHDEELSELLGAELFAMLEQQVWSGGASKEKLISFFNGLGFHLLDLVVVLETQFGVPGHVFTPEVLKKMEKRIPRFPYLEGEKTILDVTVSEAAHILQEVTDGAVQLERT</sequence>
<comment type="caution">
    <text evidence="1">The sequence shown here is derived from an EMBL/GenBank/DDBJ whole genome shotgun (WGS) entry which is preliminary data.</text>
</comment>
<reference evidence="1" key="1">
    <citation type="submission" date="2022-07" db="EMBL/GenBank/DDBJ databases">
        <authorList>
            <person name="Li W.-J."/>
            <person name="Deng Q.-Q."/>
        </authorList>
    </citation>
    <scope>NUCLEOTIDE SEQUENCE</scope>
    <source>
        <strain evidence="1">SYSU M60031</strain>
    </source>
</reference>
<evidence type="ECO:0000313" key="1">
    <source>
        <dbReference type="EMBL" id="MCP8967108.1"/>
    </source>
</evidence>
<dbReference type="EMBL" id="JANCLT010000001">
    <property type="protein sequence ID" value="MCP8967108.1"/>
    <property type="molecule type" value="Genomic_DNA"/>
</dbReference>
<accession>A0AA42BR69</accession>
<organism evidence="1 2">
    <name type="scientific">Ectobacillus ponti</name>
    <dbReference type="NCBI Taxonomy" id="2961894"/>
    <lineage>
        <taxon>Bacteria</taxon>
        <taxon>Bacillati</taxon>
        <taxon>Bacillota</taxon>
        <taxon>Bacilli</taxon>
        <taxon>Bacillales</taxon>
        <taxon>Bacillaceae</taxon>
        <taxon>Ectobacillus</taxon>
    </lineage>
</organism>
<name>A0AA42BR69_9BACI</name>